<proteinExistence type="predicted"/>
<gene>
    <name evidence="1" type="ORF">CTRU02_210505</name>
</gene>
<sequence>MGLALSWLIDCCNNHEYCHRLQPNSLPDRYLYVGRDRDPELRINTGSDTGYYATLSHCWGGNINLRLTTENLEALSRGIPLSSLPKNFQEAVHVCRALKIEYLWIDSLCIIQNSKSDWQEQGSKMADIYSNCLVCIAADAAKDSGGGFLRTPGRQHAANQAHELTTAGIANVYVRRPAIEAYNVCVSRLKYSCHTWSEPADGPSPLSSRGWVLQETLLSPRILHFTSDELMWQCQSIAQCECAPGYTDFVREGSSKPDTSVELWSLTWDTAMENFMARNLTFQTDRLDSLAGLAKRMKSKAQAEGIRTSYVAGLWTHTLRMDLHWKREVKEPDPNVFDNEPSEPSLEEPFNPSSRIDPYIAPTWSWASITGRVQPASKVGHWRENTLRYMQEELRDELELEPITTDYLPASVNAFGAAMQGSSLTLRGEIFDVVVSQYNKLKDDNWGAPEYIAHFVDVEDDVPNPDGDRDITFEGRHECFFDTDEDEEAVKMGQRNLLALNLSNYTTFILLEQLYRSGSTRVCKRVGIVSDFESEFGLDFDVTRAAIFQGWGKRRKIKIV</sequence>
<evidence type="ECO:0000313" key="2">
    <source>
        <dbReference type="Proteomes" id="UP000805649"/>
    </source>
</evidence>
<protein>
    <submittedName>
        <fullName evidence="1">Uncharacterized protein</fullName>
    </submittedName>
</protein>
<comment type="caution">
    <text evidence="1">The sequence shown here is derived from an EMBL/GenBank/DDBJ whole genome shotgun (WGS) entry which is preliminary data.</text>
</comment>
<name>A0ACC3YP66_COLTU</name>
<accession>A0ACC3YP66</accession>
<organism evidence="1 2">
    <name type="scientific">Colletotrichum truncatum</name>
    <name type="common">Anthracnose fungus</name>
    <name type="synonym">Colletotrichum capsici</name>
    <dbReference type="NCBI Taxonomy" id="5467"/>
    <lineage>
        <taxon>Eukaryota</taxon>
        <taxon>Fungi</taxon>
        <taxon>Dikarya</taxon>
        <taxon>Ascomycota</taxon>
        <taxon>Pezizomycotina</taxon>
        <taxon>Sordariomycetes</taxon>
        <taxon>Hypocreomycetidae</taxon>
        <taxon>Glomerellales</taxon>
        <taxon>Glomerellaceae</taxon>
        <taxon>Colletotrichum</taxon>
        <taxon>Colletotrichum truncatum species complex</taxon>
    </lineage>
</organism>
<reference evidence="1 2" key="1">
    <citation type="journal article" date="2020" name="Phytopathology">
        <title>Genome Sequence Resources of Colletotrichum truncatum, C. plurivorum, C. musicola, and C. sojae: Four Species Pathogenic to Soybean (Glycine max).</title>
        <authorList>
            <person name="Rogerio F."/>
            <person name="Boufleur T.R."/>
            <person name="Ciampi-Guillardi M."/>
            <person name="Sukno S.A."/>
            <person name="Thon M.R."/>
            <person name="Massola Junior N.S."/>
            <person name="Baroncelli R."/>
        </authorList>
    </citation>
    <scope>NUCLEOTIDE SEQUENCE [LARGE SCALE GENOMIC DNA]</scope>
    <source>
        <strain evidence="1 2">CMES1059</strain>
    </source>
</reference>
<dbReference type="Proteomes" id="UP000805649">
    <property type="component" value="Unassembled WGS sequence"/>
</dbReference>
<evidence type="ECO:0000313" key="1">
    <source>
        <dbReference type="EMBL" id="KAL0933706.1"/>
    </source>
</evidence>
<keyword evidence="2" id="KW-1185">Reference proteome</keyword>
<dbReference type="EMBL" id="VUJX02000007">
    <property type="protein sequence ID" value="KAL0933706.1"/>
    <property type="molecule type" value="Genomic_DNA"/>
</dbReference>